<comment type="caution">
    <text evidence="3">The sequence shown here is derived from an EMBL/GenBank/DDBJ whole genome shotgun (WGS) entry which is preliminary data.</text>
</comment>
<evidence type="ECO:0000256" key="1">
    <source>
        <dbReference type="PROSITE-ProRule" id="PRU00076"/>
    </source>
</evidence>
<keyword evidence="1" id="KW-1015">Disulfide bond</keyword>
<comment type="caution">
    <text evidence="1">Lacks conserved residue(s) required for the propagation of feature annotation.</text>
</comment>
<gene>
    <name evidence="3" type="ORF">KXQ929_LOCUS54200</name>
</gene>
<name>A0A820SUH9_9BILA</name>
<evidence type="ECO:0000313" key="4">
    <source>
        <dbReference type="Proteomes" id="UP000663868"/>
    </source>
</evidence>
<dbReference type="InterPro" id="IPR000742">
    <property type="entry name" value="EGF"/>
</dbReference>
<dbReference type="InterPro" id="IPR002049">
    <property type="entry name" value="LE_dom"/>
</dbReference>
<sequence>IGGCQNGGTCKPSDGSCTCKGQTSGPTCSSCGCQYGGTCKPSDGSCTCKGQTSGPTCSSCKFFS</sequence>
<dbReference type="EMBL" id="CAJOBB010032112">
    <property type="protein sequence ID" value="CAF4455458.1"/>
    <property type="molecule type" value="Genomic_DNA"/>
</dbReference>
<accession>A0A820SUH9</accession>
<organism evidence="3 4">
    <name type="scientific">Adineta steineri</name>
    <dbReference type="NCBI Taxonomy" id="433720"/>
    <lineage>
        <taxon>Eukaryota</taxon>
        <taxon>Metazoa</taxon>
        <taxon>Spiralia</taxon>
        <taxon>Gnathifera</taxon>
        <taxon>Rotifera</taxon>
        <taxon>Eurotatoria</taxon>
        <taxon>Bdelloidea</taxon>
        <taxon>Adinetida</taxon>
        <taxon>Adinetidae</taxon>
        <taxon>Adineta</taxon>
    </lineage>
</organism>
<proteinExistence type="predicted"/>
<dbReference type="PROSITE" id="PS00022">
    <property type="entry name" value="EGF_1"/>
    <property type="match status" value="1"/>
</dbReference>
<evidence type="ECO:0000259" key="2">
    <source>
        <dbReference type="PROSITE" id="PS50026"/>
    </source>
</evidence>
<keyword evidence="1" id="KW-0245">EGF-like domain</keyword>
<evidence type="ECO:0000313" key="3">
    <source>
        <dbReference type="EMBL" id="CAF4455458.1"/>
    </source>
</evidence>
<protein>
    <recommendedName>
        <fullName evidence="2">EGF-like domain-containing protein</fullName>
    </recommendedName>
</protein>
<dbReference type="Pfam" id="PF00053">
    <property type="entry name" value="EGF_laminin"/>
    <property type="match status" value="1"/>
</dbReference>
<dbReference type="AlphaFoldDB" id="A0A820SUH9"/>
<reference evidence="3" key="1">
    <citation type="submission" date="2021-02" db="EMBL/GenBank/DDBJ databases">
        <authorList>
            <person name="Nowell W R."/>
        </authorList>
    </citation>
    <scope>NUCLEOTIDE SEQUENCE</scope>
</reference>
<feature type="non-terminal residue" evidence="3">
    <location>
        <position position="1"/>
    </location>
</feature>
<dbReference type="PROSITE" id="PS50026">
    <property type="entry name" value="EGF_3"/>
    <property type="match status" value="1"/>
</dbReference>
<feature type="disulfide bond" evidence="1">
    <location>
        <begin position="19"/>
        <end position="28"/>
    </location>
</feature>
<dbReference type="PROSITE" id="PS01248">
    <property type="entry name" value="EGF_LAM_1"/>
    <property type="match status" value="1"/>
</dbReference>
<dbReference type="Proteomes" id="UP000663868">
    <property type="component" value="Unassembled WGS sequence"/>
</dbReference>
<feature type="domain" description="EGF-like" evidence="2">
    <location>
        <begin position="1"/>
        <end position="29"/>
    </location>
</feature>